<evidence type="ECO:0000256" key="8">
    <source>
        <dbReference type="ARBA" id="ARBA00023264"/>
    </source>
</evidence>
<dbReference type="InterPro" id="IPR017438">
    <property type="entry name" value="ATP-NAD_kinase_N"/>
</dbReference>
<dbReference type="Pfam" id="PF00781">
    <property type="entry name" value="DAGK_cat"/>
    <property type="match status" value="1"/>
</dbReference>
<evidence type="ECO:0000256" key="5">
    <source>
        <dbReference type="ARBA" id="ARBA00022777"/>
    </source>
</evidence>
<keyword evidence="11" id="KW-1185">Reference proteome</keyword>
<keyword evidence="6" id="KW-0067">ATP-binding</keyword>
<dbReference type="EMBL" id="AP028056">
    <property type="protein sequence ID" value="BEH03307.1"/>
    <property type="molecule type" value="Genomic_DNA"/>
</dbReference>
<keyword evidence="7" id="KW-0443">Lipid metabolism</keyword>
<dbReference type="Pfam" id="PF19279">
    <property type="entry name" value="YegS_C"/>
    <property type="match status" value="1"/>
</dbReference>
<evidence type="ECO:0000256" key="3">
    <source>
        <dbReference type="ARBA" id="ARBA00022679"/>
    </source>
</evidence>
<evidence type="ECO:0000313" key="10">
    <source>
        <dbReference type="EMBL" id="BEH03307.1"/>
    </source>
</evidence>
<dbReference type="GO" id="GO:0005524">
    <property type="term" value="F:ATP binding"/>
    <property type="evidence" value="ECO:0007669"/>
    <property type="project" value="UniProtKB-KW"/>
</dbReference>
<dbReference type="KEGG" id="broo:brsh051_25880"/>
<comment type="cofactor">
    <cofactor evidence="1">
        <name>Mg(2+)</name>
        <dbReference type="ChEBI" id="CHEBI:18420"/>
    </cofactor>
</comment>
<dbReference type="InterPro" id="IPR001206">
    <property type="entry name" value="Diacylglycerol_kinase_cat_dom"/>
</dbReference>
<evidence type="ECO:0000256" key="2">
    <source>
        <dbReference type="ARBA" id="ARBA00005983"/>
    </source>
</evidence>
<dbReference type="GO" id="GO:0005886">
    <property type="term" value="C:plasma membrane"/>
    <property type="evidence" value="ECO:0007669"/>
    <property type="project" value="TreeGrafter"/>
</dbReference>
<keyword evidence="7" id="KW-0594">Phospholipid biosynthesis</keyword>
<organism evidence="10 11">
    <name type="scientific">Brooklawnia propionicigenes</name>
    <dbReference type="NCBI Taxonomy" id="3041175"/>
    <lineage>
        <taxon>Bacteria</taxon>
        <taxon>Bacillati</taxon>
        <taxon>Actinomycetota</taxon>
        <taxon>Actinomycetes</taxon>
        <taxon>Propionibacteriales</taxon>
        <taxon>Propionibacteriaceae</taxon>
        <taxon>Brooklawnia</taxon>
    </lineage>
</organism>
<gene>
    <name evidence="10" type="ORF">brsh051_25880</name>
</gene>
<evidence type="ECO:0000259" key="9">
    <source>
        <dbReference type="PROSITE" id="PS50146"/>
    </source>
</evidence>
<dbReference type="PANTHER" id="PTHR12358:SF106">
    <property type="entry name" value="LIPID KINASE YEGS"/>
    <property type="match status" value="1"/>
</dbReference>
<dbReference type="GO" id="GO:0008654">
    <property type="term" value="P:phospholipid biosynthetic process"/>
    <property type="evidence" value="ECO:0007669"/>
    <property type="project" value="UniProtKB-KW"/>
</dbReference>
<dbReference type="AlphaFoldDB" id="A0AAN0KBC4"/>
<evidence type="ECO:0000256" key="4">
    <source>
        <dbReference type="ARBA" id="ARBA00022741"/>
    </source>
</evidence>
<dbReference type="GO" id="GO:0004143">
    <property type="term" value="F:ATP-dependent diacylglycerol kinase activity"/>
    <property type="evidence" value="ECO:0007669"/>
    <property type="project" value="TreeGrafter"/>
</dbReference>
<accession>A0AAN0KBC4</accession>
<dbReference type="InterPro" id="IPR045540">
    <property type="entry name" value="YegS/DAGK_C"/>
</dbReference>
<dbReference type="Gene3D" id="2.60.200.40">
    <property type="match status" value="1"/>
</dbReference>
<evidence type="ECO:0000256" key="7">
    <source>
        <dbReference type="ARBA" id="ARBA00023209"/>
    </source>
</evidence>
<keyword evidence="3" id="KW-0808">Transferase</keyword>
<protein>
    <submittedName>
        <fullName evidence="10">Diacylglycerol kinase</fullName>
    </submittedName>
</protein>
<keyword evidence="5 10" id="KW-0418">Kinase</keyword>
<dbReference type="PROSITE" id="PS50146">
    <property type="entry name" value="DAGK"/>
    <property type="match status" value="1"/>
</dbReference>
<keyword evidence="8" id="KW-1208">Phospholipid metabolism</keyword>
<dbReference type="InterPro" id="IPR050187">
    <property type="entry name" value="Lipid_Phosphate_FormReg"/>
</dbReference>
<dbReference type="PANTHER" id="PTHR12358">
    <property type="entry name" value="SPHINGOSINE KINASE"/>
    <property type="match status" value="1"/>
</dbReference>
<comment type="similarity">
    <text evidence="2">Belongs to the diacylglycerol/lipid kinase family.</text>
</comment>
<proteinExistence type="inferred from homology"/>
<dbReference type="SUPFAM" id="SSF111331">
    <property type="entry name" value="NAD kinase/diacylglycerol kinase-like"/>
    <property type="match status" value="1"/>
</dbReference>
<name>A0AAN0KBC4_9ACTN</name>
<feature type="domain" description="DAGKc" evidence="9">
    <location>
        <begin position="1"/>
        <end position="136"/>
    </location>
</feature>
<sequence>MTVVVNPRSGRGRATRLLPRVQAALQEGLPDSELRIMRTRSFDDARQLALAAVAQAAPAEAGRRPDVLVMMGGDGMASLGLNACAGSHIPLAIIPTGTGDDFARGVGIPRKPAEAVQAIIAGHTKMIDLALVTGDLTDGHKQRYVGSVVSTGYDAKVNYRVNHAKVRSYAWSLLAEMAQLRPLNYRLTIDGRPLHTRAVIAAVGNAGYVGGGIHLCPAADVTDGLLDIMMIGPVSRWTLIRLFPLLFRPGFVKHPAITQLQAHEVIVDGDGLVPMADGEELGATPLRISCVPSALTIVVGND</sequence>
<dbReference type="Gene3D" id="3.40.50.10330">
    <property type="entry name" value="Probable inorganic polyphosphate/atp-NAD kinase, domain 1"/>
    <property type="match status" value="1"/>
</dbReference>
<dbReference type="Proteomes" id="UP001431656">
    <property type="component" value="Chromosome"/>
</dbReference>
<dbReference type="SMART" id="SM00046">
    <property type="entry name" value="DAGKc"/>
    <property type="match status" value="1"/>
</dbReference>
<keyword evidence="4" id="KW-0547">Nucleotide-binding</keyword>
<reference evidence="10" key="1">
    <citation type="journal article" date="2024" name="Int. J. Syst. Evol. Microbiol.">
        <title>Brooklawnia propionicigenes sp. nov., a facultatively anaerobic, propionate-producing bacterium isolated from a methanogenic reactor treating waste from cattle farms.</title>
        <authorList>
            <person name="Akita Y."/>
            <person name="Ueki A."/>
            <person name="Tonouchi A."/>
            <person name="Sugawara Y."/>
            <person name="Honma S."/>
            <person name="Kaku N."/>
            <person name="Ueki K."/>
        </authorList>
    </citation>
    <scope>NUCLEOTIDE SEQUENCE</scope>
    <source>
        <strain evidence="10">SH051</strain>
    </source>
</reference>
<dbReference type="InterPro" id="IPR016064">
    <property type="entry name" value="NAD/diacylglycerol_kinase_sf"/>
</dbReference>
<evidence type="ECO:0000256" key="6">
    <source>
        <dbReference type="ARBA" id="ARBA00022840"/>
    </source>
</evidence>
<keyword evidence="7" id="KW-0444">Lipid biosynthesis</keyword>
<evidence type="ECO:0000313" key="11">
    <source>
        <dbReference type="Proteomes" id="UP001431656"/>
    </source>
</evidence>
<evidence type="ECO:0000256" key="1">
    <source>
        <dbReference type="ARBA" id="ARBA00001946"/>
    </source>
</evidence>